<dbReference type="AlphaFoldDB" id="A0A418ZSS7"/>
<dbReference type="RefSeq" id="WP_119886951.1">
    <property type="nucleotide sequence ID" value="NZ_CP067170.1"/>
</dbReference>
<dbReference type="OrthoDB" id="4891072at2"/>
<comment type="caution">
    <text evidence="1">The sequence shown here is derived from an EMBL/GenBank/DDBJ whole genome shotgun (WGS) entry which is preliminary data.</text>
</comment>
<keyword evidence="2" id="KW-1185">Reference proteome</keyword>
<dbReference type="Pfam" id="PF17914">
    <property type="entry name" value="HopA1"/>
    <property type="match status" value="1"/>
</dbReference>
<evidence type="ECO:0000313" key="2">
    <source>
        <dbReference type="Proteomes" id="UP000285530"/>
    </source>
</evidence>
<name>A0A418ZSS7_9RHOB</name>
<proteinExistence type="predicted"/>
<accession>A0A418ZSS7</accession>
<reference evidence="1 2" key="1">
    <citation type="submission" date="2018-09" db="EMBL/GenBank/DDBJ databases">
        <title>Paracoccus onubensis nov. sp. a moderate halophilic bacterium isolated from Gruta de las Maravillas (Aracena, Spain).</title>
        <authorList>
            <person name="Jurado V."/>
            <person name="Gutierrez-Patricio S."/>
            <person name="Gonzalez-Pimentel J.L."/>
            <person name="Laiz L."/>
            <person name="Saiz-Jimenez C."/>
        </authorList>
    </citation>
    <scope>NUCLEOTIDE SEQUENCE [LARGE SCALE GENOMIC DNA]</scope>
    <source>
        <strain evidence="1 2">DSM 19484</strain>
    </source>
</reference>
<sequence length="315" mass="33758">MLAEVLQAILGGLSSRGDAGYRFFGRKRDLTAAPRFRAGTEASRRGILVQALAHDIYARLNEIPAAETALELAHPQGSDGSVLPLRLDQVTAGGMAVLWHGAARMTLAPGRYRLPVAAGRQPRPGDLAQLVPRSLRADAQPGWIYQTAHAPLNALPGRIVRIYLDIAEDRGLRAAEICTEWAEAEGVALAFKHAATARNRRDAMVLYLGIEQAVAMAPELSALCQRLSPLTRGRQAMLTRPLLDGIGYAEDPITGGSFGMSRAVLLADIALAVAIDGAEPETHLGQLCARDGVDAERPWRNACRGPRPVICDLAC</sequence>
<organism evidence="1 2">
    <name type="scientific">Paracoccus aestuarii</name>
    <dbReference type="NCBI Taxonomy" id="453842"/>
    <lineage>
        <taxon>Bacteria</taxon>
        <taxon>Pseudomonadati</taxon>
        <taxon>Pseudomonadota</taxon>
        <taxon>Alphaproteobacteria</taxon>
        <taxon>Rhodobacterales</taxon>
        <taxon>Paracoccaceae</taxon>
        <taxon>Paracoccus</taxon>
    </lineage>
</organism>
<dbReference type="InterPro" id="IPR040871">
    <property type="entry name" value="HopA1"/>
</dbReference>
<protein>
    <submittedName>
        <fullName evidence="1">Uncharacterized protein</fullName>
    </submittedName>
</protein>
<dbReference type="EMBL" id="QZEV01000074">
    <property type="protein sequence ID" value="RJL00917.1"/>
    <property type="molecule type" value="Genomic_DNA"/>
</dbReference>
<dbReference type="Proteomes" id="UP000285530">
    <property type="component" value="Unassembled WGS sequence"/>
</dbReference>
<evidence type="ECO:0000313" key="1">
    <source>
        <dbReference type="EMBL" id="RJL00917.1"/>
    </source>
</evidence>
<gene>
    <name evidence="1" type="ORF">D3P06_12975</name>
</gene>